<dbReference type="EMBL" id="CP023344">
    <property type="protein sequence ID" value="ATC63167.1"/>
    <property type="molecule type" value="Genomic_DNA"/>
</dbReference>
<dbReference type="KEGG" id="vbh:CMV30_03895"/>
<gene>
    <name evidence="1" type="ORF">CMV30_03895</name>
</gene>
<keyword evidence="2" id="KW-1185">Reference proteome</keyword>
<dbReference type="AlphaFoldDB" id="A0A290Q4E9"/>
<protein>
    <submittedName>
        <fullName evidence="1">Uncharacterized protein</fullName>
    </submittedName>
</protein>
<dbReference type="OrthoDB" id="194998at2"/>
<proteinExistence type="predicted"/>
<dbReference type="RefSeq" id="WP_096054799.1">
    <property type="nucleotide sequence ID" value="NZ_CP023344.1"/>
</dbReference>
<organism evidence="1 2">
    <name type="scientific">Nibricoccus aquaticus</name>
    <dbReference type="NCBI Taxonomy" id="2576891"/>
    <lineage>
        <taxon>Bacteria</taxon>
        <taxon>Pseudomonadati</taxon>
        <taxon>Verrucomicrobiota</taxon>
        <taxon>Opitutia</taxon>
        <taxon>Opitutales</taxon>
        <taxon>Opitutaceae</taxon>
        <taxon>Nibricoccus</taxon>
    </lineage>
</organism>
<reference evidence="1 2" key="1">
    <citation type="submission" date="2017-09" db="EMBL/GenBank/DDBJ databases">
        <title>Complete genome sequence of Verrucomicrobial strain HZ-65, isolated from freshwater.</title>
        <authorList>
            <person name="Choi A."/>
        </authorList>
    </citation>
    <scope>NUCLEOTIDE SEQUENCE [LARGE SCALE GENOMIC DNA]</scope>
    <source>
        <strain evidence="1 2">HZ-65</strain>
    </source>
</reference>
<accession>A0A290Q4E9</accession>
<sequence>MSAAPFSSEDYAVLHFTLVPSDEGKPMQKTHSCGVYRSIEEAFTSARLLAVREWQRLRAMAATAAGPDEKVTGSWHVIDTEFGYDLKRDHLVVSRFWIHTKAQAGV</sequence>
<evidence type="ECO:0000313" key="2">
    <source>
        <dbReference type="Proteomes" id="UP000217265"/>
    </source>
</evidence>
<evidence type="ECO:0000313" key="1">
    <source>
        <dbReference type="EMBL" id="ATC63167.1"/>
    </source>
</evidence>
<dbReference type="Proteomes" id="UP000217265">
    <property type="component" value="Chromosome"/>
</dbReference>
<name>A0A290Q4E9_9BACT</name>